<dbReference type="Pfam" id="PF02113">
    <property type="entry name" value="Peptidase_S13"/>
    <property type="match status" value="2"/>
</dbReference>
<comment type="caution">
    <text evidence="3">The sequence shown here is derived from an EMBL/GenBank/DDBJ whole genome shotgun (WGS) entry which is preliminary data.</text>
</comment>
<sequence>MLKPIALLGAAGAFLGVLNFLSPPPQIEEVLAWEQTPFFQLPSEPDAQAEQIVQQYLNDLAARGIAANRQGVWLQSDMTRLAVRRGQDPMSAASLTKIATTIAALETWSPDYRFETRVYSTGPIREGVLQGDLVIEGSGDPFFIWEEAIALGNALNQLGLKRVEGNLIVVGKFYMNYRTNPNVTSQLLLQSFNSQHWQGEIVTQYSLMAPGTPRPQIDLRGRIITQSQLPSNSPTLLLRHQSVTLAEILKQMNIYSNNMMSEALAESIGGADEVMRIASEITQVPPQEIQLINGSGLGVANRISPYASVAMLMALERQLADNSLGVGDLFPVEGRDTEGTMKTRNFPPHTLIKTGTLASVSALAGVLPTRDRGLVWFAIINEGGDILELRRQQDILLQRLSQAWGVAPLPLSDQNKTPEKIGDPSRILSEF</sequence>
<evidence type="ECO:0000256" key="1">
    <source>
        <dbReference type="ARBA" id="ARBA00006096"/>
    </source>
</evidence>
<dbReference type="InterPro" id="IPR000667">
    <property type="entry name" value="Peptidase_S13"/>
</dbReference>
<dbReference type="PANTHER" id="PTHR30023:SF0">
    <property type="entry name" value="PENICILLIN-SENSITIVE CARBOXYPEPTIDASE A"/>
    <property type="match status" value="1"/>
</dbReference>
<evidence type="ECO:0000313" key="3">
    <source>
        <dbReference type="EMBL" id="MCW6038748.1"/>
    </source>
</evidence>
<name>A0ABT3LB65_9CYAN</name>
<accession>A0ABT3LB65</accession>
<protein>
    <submittedName>
        <fullName evidence="3">D-alanyl-D-alanine carboxypeptidase</fullName>
        <ecNumber evidence="3">3.4.16.4</ecNumber>
    </submittedName>
</protein>
<reference evidence="3 4" key="1">
    <citation type="submission" date="2021-08" db="EMBL/GenBank/DDBJ databases">
        <title>Draft genome sequence of Spirulina subsalsa with high tolerance to salinity and hype-accumulation of phycocyanin.</title>
        <authorList>
            <person name="Pei H."/>
            <person name="Jiang L."/>
        </authorList>
    </citation>
    <scope>NUCLEOTIDE SEQUENCE [LARGE SCALE GENOMIC DNA]</scope>
    <source>
        <strain evidence="3 4">FACHB-351</strain>
    </source>
</reference>
<gene>
    <name evidence="3" type="ORF">K4A83_21100</name>
</gene>
<organism evidence="3 4">
    <name type="scientific">Spirulina subsalsa FACHB-351</name>
    <dbReference type="NCBI Taxonomy" id="234711"/>
    <lineage>
        <taxon>Bacteria</taxon>
        <taxon>Bacillati</taxon>
        <taxon>Cyanobacteriota</taxon>
        <taxon>Cyanophyceae</taxon>
        <taxon>Spirulinales</taxon>
        <taxon>Spirulinaceae</taxon>
        <taxon>Spirulina</taxon>
    </lineage>
</organism>
<evidence type="ECO:0000313" key="4">
    <source>
        <dbReference type="Proteomes" id="UP001526426"/>
    </source>
</evidence>
<dbReference type="PRINTS" id="PR00922">
    <property type="entry name" value="DADACBPTASE3"/>
</dbReference>
<dbReference type="GO" id="GO:0009002">
    <property type="term" value="F:serine-type D-Ala-D-Ala carboxypeptidase activity"/>
    <property type="evidence" value="ECO:0007669"/>
    <property type="project" value="UniProtKB-EC"/>
</dbReference>
<dbReference type="Gene3D" id="3.40.710.10">
    <property type="entry name" value="DD-peptidase/beta-lactamase superfamily"/>
    <property type="match status" value="1"/>
</dbReference>
<dbReference type="RefSeq" id="WP_265266672.1">
    <property type="nucleotide sequence ID" value="NZ_JAIHOM010000171.1"/>
</dbReference>
<dbReference type="SUPFAM" id="SSF56601">
    <property type="entry name" value="beta-lactamase/transpeptidase-like"/>
    <property type="match status" value="1"/>
</dbReference>
<evidence type="ECO:0000256" key="2">
    <source>
        <dbReference type="ARBA" id="ARBA00022801"/>
    </source>
</evidence>
<dbReference type="EMBL" id="JAIHOM010000171">
    <property type="protein sequence ID" value="MCW6038748.1"/>
    <property type="molecule type" value="Genomic_DNA"/>
</dbReference>
<keyword evidence="3" id="KW-0645">Protease</keyword>
<dbReference type="InterPro" id="IPR012338">
    <property type="entry name" value="Beta-lactam/transpept-like"/>
</dbReference>
<comment type="similarity">
    <text evidence="1">Belongs to the peptidase S13 family.</text>
</comment>
<keyword evidence="2 3" id="KW-0378">Hydrolase</keyword>
<dbReference type="Gene3D" id="3.50.80.20">
    <property type="entry name" value="D-Ala-D-Ala carboxypeptidase C, peptidase S13"/>
    <property type="match status" value="1"/>
</dbReference>
<dbReference type="PANTHER" id="PTHR30023">
    <property type="entry name" value="D-ALANYL-D-ALANINE CARBOXYPEPTIDASE"/>
    <property type="match status" value="1"/>
</dbReference>
<proteinExistence type="inferred from homology"/>
<keyword evidence="3" id="KW-0121">Carboxypeptidase</keyword>
<dbReference type="EC" id="3.4.16.4" evidence="3"/>
<dbReference type="Proteomes" id="UP001526426">
    <property type="component" value="Unassembled WGS sequence"/>
</dbReference>
<keyword evidence="4" id="KW-1185">Reference proteome</keyword>